<dbReference type="PANTHER" id="PTHR24189">
    <property type="entry name" value="MYOTROPHIN"/>
    <property type="match status" value="1"/>
</dbReference>
<feature type="compositionally biased region" description="Basic and acidic residues" evidence="4">
    <location>
        <begin position="100"/>
        <end position="109"/>
    </location>
</feature>
<gene>
    <name evidence="5" type="ORF">HJC23_002052</name>
</gene>
<evidence type="ECO:0000313" key="6">
    <source>
        <dbReference type="Proteomes" id="UP001516023"/>
    </source>
</evidence>
<evidence type="ECO:0000256" key="2">
    <source>
        <dbReference type="ARBA" id="ARBA00023043"/>
    </source>
</evidence>
<protein>
    <submittedName>
        <fullName evidence="5">Uncharacterized protein</fullName>
    </submittedName>
</protein>
<dbReference type="Pfam" id="PF00023">
    <property type="entry name" value="Ank"/>
    <property type="match status" value="1"/>
</dbReference>
<dbReference type="PROSITE" id="PS50088">
    <property type="entry name" value="ANK_REPEAT"/>
    <property type="match status" value="1"/>
</dbReference>
<dbReference type="InterPro" id="IPR050745">
    <property type="entry name" value="Multifunctional_regulatory"/>
</dbReference>
<dbReference type="Gene3D" id="1.25.40.20">
    <property type="entry name" value="Ankyrin repeat-containing domain"/>
    <property type="match status" value="2"/>
</dbReference>
<comment type="caution">
    <text evidence="5">The sequence shown here is derived from an EMBL/GenBank/DDBJ whole genome shotgun (WGS) entry which is preliminary data.</text>
</comment>
<dbReference type="Proteomes" id="UP001516023">
    <property type="component" value="Unassembled WGS sequence"/>
</dbReference>
<evidence type="ECO:0000256" key="4">
    <source>
        <dbReference type="SAM" id="MobiDB-lite"/>
    </source>
</evidence>
<dbReference type="PROSITE" id="PS50297">
    <property type="entry name" value="ANK_REP_REGION"/>
    <property type="match status" value="1"/>
</dbReference>
<dbReference type="InterPro" id="IPR011990">
    <property type="entry name" value="TPR-like_helical_dom_sf"/>
</dbReference>
<feature type="compositionally biased region" description="Polar residues" evidence="4">
    <location>
        <begin position="172"/>
        <end position="190"/>
    </location>
</feature>
<sequence>MVMRQAVTQQASFIKHIMSSSGGLGQLEEVTQEGNTTRLVVKRPGGGPNLVIQITNDGNQSGTSAESSVHATNVLSQLLKAVAVSEEKKGASGKADAAASEDKTVKAEQDETNLTPLMKAAKSKDGNLVRKEIIQLRKRNNRNDGGDVAMLEKLLDEVERQEIGDEKVDSAASVSSATKSHADNTANINSGLAPKRDSSSSSGWAAIHFACDNANHEGLRYLLEAGANPNLTERMGATPLHLVILAAGRYPLEQKLMNGENVGSPFNLEKNDSGDERTYSFSRPTLPGVVKTKSGARAKEDGYEYLVDFMKCAKLLLDNTRFDLMRNERREDEYNASKPLASSSFKKGKFDPILQCLPEDDGFGISPLCLCVCQGYTGRDALYPLLELLLTRGFDPNAKLCGFSALQIALRNMHYGCAFALTRAGANVNEPHREDGKTALQAAELIFGDVFARELREASVVALAVADPTRRRDMLRSMGADGAKKLAKRAMNAGHSFIKASRWREAAGAYTEAALYGPDALGKCERFECLRNMSECYLQVERGLKAEEVAKTLVKEFPKVSLAMVVLGEAMSHPSSGKLTSDQLKQISKLADDALNLEKKSDGKEWWRTLEPKSNTTLFRILKLKGLVEGRSKEQNPAVKFANTALDEYFTVGGSIEKAAFAIELALKPDLKHPSPLPLHGIRGFIYYSWASEILRANSLNRLDRETKEGFQRVMAPLKNKLTYKDANDKVNIAFNEFEYYNKLNVKGEFPKLMYGFNIAKTNFAIGKFQDGKKSALISIRERTEADLVRLADNTTHRKSASEAAQDDHFEGGSTQKLILQLNWALDMYRMLITQMVVDWAVNLDATNPADPPFSIEPEVMRLKLKEDAINSQHLNMIFEKMKSFKMMDRTSVRELQGKISGSPQKVNTAIRGLLSAMKKIESGHKIMRELRVEVAKVIMDFVMGAYERQKQNKSSSRVIGSLLMESYEWDKNVVVPNELPKIYLKMAQEFAPAQANKKSSRS</sequence>
<dbReference type="SMART" id="SM00248">
    <property type="entry name" value="ANK"/>
    <property type="match status" value="4"/>
</dbReference>
<dbReference type="InterPro" id="IPR002110">
    <property type="entry name" value="Ankyrin_rpt"/>
</dbReference>
<dbReference type="Gene3D" id="1.25.40.10">
    <property type="entry name" value="Tetratricopeptide repeat domain"/>
    <property type="match status" value="1"/>
</dbReference>
<evidence type="ECO:0000256" key="3">
    <source>
        <dbReference type="PROSITE-ProRule" id="PRU00023"/>
    </source>
</evidence>
<dbReference type="InterPro" id="IPR036770">
    <property type="entry name" value="Ankyrin_rpt-contain_sf"/>
</dbReference>
<dbReference type="SUPFAM" id="SSF48403">
    <property type="entry name" value="Ankyrin repeat"/>
    <property type="match status" value="1"/>
</dbReference>
<reference evidence="5 6" key="1">
    <citation type="journal article" date="2020" name="G3 (Bethesda)">
        <title>Improved Reference Genome for Cyclotella cryptica CCMP332, a Model for Cell Wall Morphogenesis, Salinity Adaptation, and Lipid Production in Diatoms (Bacillariophyta).</title>
        <authorList>
            <person name="Roberts W.R."/>
            <person name="Downey K.M."/>
            <person name="Ruck E.C."/>
            <person name="Traller J.C."/>
            <person name="Alverson A.J."/>
        </authorList>
    </citation>
    <scope>NUCLEOTIDE SEQUENCE [LARGE SCALE GENOMIC DNA]</scope>
    <source>
        <strain evidence="5 6">CCMP332</strain>
    </source>
</reference>
<evidence type="ECO:0000256" key="1">
    <source>
        <dbReference type="ARBA" id="ARBA00022737"/>
    </source>
</evidence>
<dbReference type="EMBL" id="JABMIG020000069">
    <property type="protein sequence ID" value="KAL3795645.1"/>
    <property type="molecule type" value="Genomic_DNA"/>
</dbReference>
<keyword evidence="6" id="KW-1185">Reference proteome</keyword>
<organism evidence="5 6">
    <name type="scientific">Cyclotella cryptica</name>
    <dbReference type="NCBI Taxonomy" id="29204"/>
    <lineage>
        <taxon>Eukaryota</taxon>
        <taxon>Sar</taxon>
        <taxon>Stramenopiles</taxon>
        <taxon>Ochrophyta</taxon>
        <taxon>Bacillariophyta</taxon>
        <taxon>Coscinodiscophyceae</taxon>
        <taxon>Thalassiosirophycidae</taxon>
        <taxon>Stephanodiscales</taxon>
        <taxon>Stephanodiscaceae</taxon>
        <taxon>Cyclotella</taxon>
    </lineage>
</organism>
<dbReference type="SUPFAM" id="SSF48452">
    <property type="entry name" value="TPR-like"/>
    <property type="match status" value="1"/>
</dbReference>
<feature type="repeat" description="ANK" evidence="3">
    <location>
        <begin position="202"/>
        <end position="234"/>
    </location>
</feature>
<feature type="region of interest" description="Disordered" evidence="4">
    <location>
        <begin position="87"/>
        <end position="109"/>
    </location>
</feature>
<name>A0ABD3QBX5_9STRA</name>
<accession>A0ABD3QBX5</accession>
<proteinExistence type="predicted"/>
<keyword evidence="2 3" id="KW-0040">ANK repeat</keyword>
<dbReference type="PANTHER" id="PTHR24189:SF50">
    <property type="entry name" value="ANKYRIN REPEAT AND SOCS BOX PROTEIN 2"/>
    <property type="match status" value="1"/>
</dbReference>
<evidence type="ECO:0000313" key="5">
    <source>
        <dbReference type="EMBL" id="KAL3795645.1"/>
    </source>
</evidence>
<feature type="region of interest" description="Disordered" evidence="4">
    <location>
        <begin position="164"/>
        <end position="197"/>
    </location>
</feature>
<keyword evidence="1" id="KW-0677">Repeat</keyword>
<dbReference type="AlphaFoldDB" id="A0ABD3QBX5"/>